<dbReference type="SMART" id="SM00363">
    <property type="entry name" value="S4"/>
    <property type="match status" value="1"/>
</dbReference>
<evidence type="ECO:0000256" key="4">
    <source>
        <dbReference type="PROSITE-ProRule" id="PRU00182"/>
    </source>
</evidence>
<dbReference type="NCBIfam" id="TIGR00093">
    <property type="entry name" value="pseudouridine synthase"/>
    <property type="match status" value="1"/>
</dbReference>
<dbReference type="CDD" id="cd02553">
    <property type="entry name" value="PseudoU_synth_RsuA"/>
    <property type="match status" value="1"/>
</dbReference>
<sequence length="236" mass="27050">MAMLRLDKYLADMGLGTRTEVKQFIKKGQVLVNEEIVKKPEYKVSAVEDEIVCCGKKVGYTEFEYIMLNKPQGVVSATQDERDKTVLDLITEHDRKDLFPVGRLDKDTEGLLLLTNDGKLAHELLSPKKHVPKTYFVIVDGVVTKEDVDLFAEGFQVDAELFSKPAQLKILEAKEQSEVYLTITEGKFHQVKRMFQSVNKPVLYLKRVQMGRLKLDETLKLGQYRQLTEEELALLR</sequence>
<dbReference type="PANTHER" id="PTHR47683">
    <property type="entry name" value="PSEUDOURIDINE SYNTHASE FAMILY PROTEIN-RELATED"/>
    <property type="match status" value="1"/>
</dbReference>
<evidence type="ECO:0000256" key="3">
    <source>
        <dbReference type="ARBA" id="ARBA00023235"/>
    </source>
</evidence>
<evidence type="ECO:0000256" key="1">
    <source>
        <dbReference type="ARBA" id="ARBA00008348"/>
    </source>
</evidence>
<dbReference type="EC" id="5.4.99.-" evidence="5"/>
<dbReference type="InterPro" id="IPR042092">
    <property type="entry name" value="PsdUridine_s_RsuA/RluB/E/F_cat"/>
</dbReference>
<dbReference type="PROSITE" id="PS50889">
    <property type="entry name" value="S4"/>
    <property type="match status" value="1"/>
</dbReference>
<dbReference type="GO" id="GO:0003723">
    <property type="term" value="F:RNA binding"/>
    <property type="evidence" value="ECO:0007669"/>
    <property type="project" value="UniProtKB-KW"/>
</dbReference>
<evidence type="ECO:0000256" key="2">
    <source>
        <dbReference type="ARBA" id="ARBA00022884"/>
    </source>
</evidence>
<dbReference type="EMBL" id="FOHN01000006">
    <property type="protein sequence ID" value="SES99123.1"/>
    <property type="molecule type" value="Genomic_DNA"/>
</dbReference>
<dbReference type="Pfam" id="PF01479">
    <property type="entry name" value="S4"/>
    <property type="match status" value="1"/>
</dbReference>
<dbReference type="SUPFAM" id="SSF55174">
    <property type="entry name" value="Alpha-L RNA-binding motif"/>
    <property type="match status" value="1"/>
</dbReference>
<evidence type="ECO:0000256" key="5">
    <source>
        <dbReference type="RuleBase" id="RU003887"/>
    </source>
</evidence>
<dbReference type="InterPro" id="IPR002942">
    <property type="entry name" value="S4_RNA-bd"/>
</dbReference>
<dbReference type="PROSITE" id="PS01149">
    <property type="entry name" value="PSI_RSU"/>
    <property type="match status" value="1"/>
</dbReference>
<evidence type="ECO:0000313" key="7">
    <source>
        <dbReference type="EMBL" id="SES99123.1"/>
    </source>
</evidence>
<reference evidence="7 8" key="1">
    <citation type="submission" date="2016-10" db="EMBL/GenBank/DDBJ databases">
        <authorList>
            <person name="de Groot N.N."/>
        </authorList>
    </citation>
    <scope>NUCLEOTIDE SEQUENCE [LARGE SCALE GENOMIC DNA]</scope>
    <source>
        <strain evidence="7 8">DSM 1801</strain>
    </source>
</reference>
<feature type="domain" description="RNA-binding S4" evidence="6">
    <location>
        <begin position="4"/>
        <end position="67"/>
    </location>
</feature>
<comment type="similarity">
    <text evidence="1 5">Belongs to the pseudouridine synthase RsuA family.</text>
</comment>
<keyword evidence="2 4" id="KW-0694">RNA-binding</keyword>
<dbReference type="InterPro" id="IPR020103">
    <property type="entry name" value="PsdUridine_synth_cat_dom_sf"/>
</dbReference>
<proteinExistence type="inferred from homology"/>
<dbReference type="FunFam" id="3.30.70.1560:FF:000001">
    <property type="entry name" value="Pseudouridine synthase"/>
    <property type="match status" value="1"/>
</dbReference>
<dbReference type="GO" id="GO:0000455">
    <property type="term" value="P:enzyme-directed rRNA pseudouridine synthesis"/>
    <property type="evidence" value="ECO:0007669"/>
    <property type="project" value="UniProtKB-ARBA"/>
</dbReference>
<organism evidence="7 8">
    <name type="scientific">[Clostridium] polysaccharolyticum</name>
    <dbReference type="NCBI Taxonomy" id="29364"/>
    <lineage>
        <taxon>Bacteria</taxon>
        <taxon>Bacillati</taxon>
        <taxon>Bacillota</taxon>
        <taxon>Clostridia</taxon>
        <taxon>Lachnospirales</taxon>
        <taxon>Lachnospiraceae</taxon>
    </lineage>
</organism>
<dbReference type="Proteomes" id="UP000199800">
    <property type="component" value="Unassembled WGS sequence"/>
</dbReference>
<dbReference type="Gene3D" id="3.10.290.10">
    <property type="entry name" value="RNA-binding S4 domain"/>
    <property type="match status" value="1"/>
</dbReference>
<dbReference type="AlphaFoldDB" id="A0A1I0AXK4"/>
<dbReference type="CDD" id="cd00165">
    <property type="entry name" value="S4"/>
    <property type="match status" value="1"/>
</dbReference>
<keyword evidence="8" id="KW-1185">Reference proteome</keyword>
<dbReference type="PANTHER" id="PTHR47683:SF4">
    <property type="entry name" value="PSEUDOURIDINE SYNTHASE"/>
    <property type="match status" value="1"/>
</dbReference>
<evidence type="ECO:0000259" key="6">
    <source>
        <dbReference type="SMART" id="SM00363"/>
    </source>
</evidence>
<accession>A0A1I0AXK4</accession>
<dbReference type="InterPro" id="IPR050343">
    <property type="entry name" value="RsuA_PseudoU_synthase"/>
</dbReference>
<dbReference type="InterPro" id="IPR036986">
    <property type="entry name" value="S4_RNA-bd_sf"/>
</dbReference>
<dbReference type="InterPro" id="IPR020094">
    <property type="entry name" value="TruA/RsuA/RluB/E/F_N"/>
</dbReference>
<dbReference type="STRING" id="29364.SAMN04487772_10683"/>
<dbReference type="SUPFAM" id="SSF55120">
    <property type="entry name" value="Pseudouridine synthase"/>
    <property type="match status" value="1"/>
</dbReference>
<gene>
    <name evidence="7" type="ORF">SAMN04487772_10683</name>
</gene>
<evidence type="ECO:0000313" key="8">
    <source>
        <dbReference type="Proteomes" id="UP000199800"/>
    </source>
</evidence>
<dbReference type="GO" id="GO:0005829">
    <property type="term" value="C:cytosol"/>
    <property type="evidence" value="ECO:0007669"/>
    <property type="project" value="UniProtKB-ARBA"/>
</dbReference>
<dbReference type="Gene3D" id="3.30.70.1560">
    <property type="entry name" value="Alpha-L RNA-binding motif"/>
    <property type="match status" value="1"/>
</dbReference>
<dbReference type="Gene3D" id="3.30.70.580">
    <property type="entry name" value="Pseudouridine synthase I, catalytic domain, N-terminal subdomain"/>
    <property type="match status" value="1"/>
</dbReference>
<name>A0A1I0AXK4_9FIRM</name>
<dbReference type="InterPro" id="IPR006145">
    <property type="entry name" value="PsdUridine_synth_RsuA/RluA"/>
</dbReference>
<protein>
    <recommendedName>
        <fullName evidence="5">Pseudouridine synthase</fullName>
        <ecNumber evidence="5">5.4.99.-</ecNumber>
    </recommendedName>
</protein>
<dbReference type="GO" id="GO:0120159">
    <property type="term" value="F:rRNA pseudouridine synthase activity"/>
    <property type="evidence" value="ECO:0007669"/>
    <property type="project" value="UniProtKB-ARBA"/>
</dbReference>
<dbReference type="InterPro" id="IPR000748">
    <property type="entry name" value="PsdUridine_synth_RsuA/RluB/E/F"/>
</dbReference>
<dbReference type="Pfam" id="PF00849">
    <property type="entry name" value="PseudoU_synth_2"/>
    <property type="match status" value="1"/>
</dbReference>
<keyword evidence="3 5" id="KW-0413">Isomerase</keyword>
<dbReference type="InterPro" id="IPR018496">
    <property type="entry name" value="PsdUridine_synth_RsuA/RluB_CS"/>
</dbReference>